<dbReference type="SUPFAM" id="SSF56672">
    <property type="entry name" value="DNA/RNA polymerases"/>
    <property type="match status" value="1"/>
</dbReference>
<dbReference type="AlphaFoldDB" id="A0A5D3DJ35"/>
<accession>A0A5D3DJ35</accession>
<reference evidence="3 4" key="1">
    <citation type="submission" date="2019-08" db="EMBL/GenBank/DDBJ databases">
        <title>Draft genome sequences of two oriental melons (Cucumis melo L. var makuwa).</title>
        <authorList>
            <person name="Kwon S.-Y."/>
        </authorList>
    </citation>
    <scope>NUCLEOTIDE SEQUENCE [LARGE SCALE GENOMIC DNA]</scope>
    <source>
        <strain evidence="4">cv. Chang Bougi</strain>
        <tissue evidence="3">Leaf</tissue>
    </source>
</reference>
<protein>
    <submittedName>
        <fullName evidence="3">Cysteine-rich RLK (RECEPTOR-like protein kinase) 8</fullName>
    </submittedName>
</protein>
<organism evidence="3 4">
    <name type="scientific">Cucumis melo var. makuwa</name>
    <name type="common">Oriental melon</name>
    <dbReference type="NCBI Taxonomy" id="1194695"/>
    <lineage>
        <taxon>Eukaryota</taxon>
        <taxon>Viridiplantae</taxon>
        <taxon>Streptophyta</taxon>
        <taxon>Embryophyta</taxon>
        <taxon>Tracheophyta</taxon>
        <taxon>Spermatophyta</taxon>
        <taxon>Magnoliopsida</taxon>
        <taxon>eudicotyledons</taxon>
        <taxon>Gunneridae</taxon>
        <taxon>Pentapetalae</taxon>
        <taxon>rosids</taxon>
        <taxon>fabids</taxon>
        <taxon>Cucurbitales</taxon>
        <taxon>Cucurbitaceae</taxon>
        <taxon>Benincaseae</taxon>
        <taxon>Cucumis</taxon>
    </lineage>
</organism>
<dbReference type="InterPro" id="IPR043502">
    <property type="entry name" value="DNA/RNA_pol_sf"/>
</dbReference>
<keyword evidence="3" id="KW-0675">Receptor</keyword>
<evidence type="ECO:0000313" key="3">
    <source>
        <dbReference type="EMBL" id="TYK23239.1"/>
    </source>
</evidence>
<evidence type="ECO:0000259" key="2">
    <source>
        <dbReference type="Pfam" id="PF07727"/>
    </source>
</evidence>
<sequence>MRVNIFLILLALTCVNMALFISLHVLTLNLKMDTLFTSSPSSSCQGEDDNLSIYEITSPTDAPPSRLLPSRVYFRRPPSQPSGSCHTSVPSSSCDPGPSDDLLITLRKGKRKCTYPVSSFVFYHQLSSPTYAFITSLESTSISNTVHEALSHLGWRNAMIEEMTALDDNGTWDLVSLPGGKKAISCKWVFSVKVNLDGTVTQLKAHLVAKGYAQTYGINYSDTFSPVAKLTSIRLFLSMAATHNWSLDQLDIKNDFLHGDLQEEVYMEQPLGFIAQGESDKVCRLRKSLYGLKQGPHAWFGKFSHALIRFGISSLKTFLQEKLGAKPSGTLMMLNRQLIKEGKLCKDPERYRRLVGKLNYLTVTRLDIVYFVSVAGSRENKRSTSGYCVFVGRNLVSWKTALHIASNPVFHEVDCHFICEKIQDGLVSTGYVKTEEQLGDILTKAVNGARISYMYNKLDMIDIFAPA</sequence>
<keyword evidence="3" id="KW-0808">Transferase</keyword>
<dbReference type="EMBL" id="SSTD01004586">
    <property type="protein sequence ID" value="TYK23239.1"/>
    <property type="molecule type" value="Genomic_DNA"/>
</dbReference>
<evidence type="ECO:0000313" key="4">
    <source>
        <dbReference type="Proteomes" id="UP000321947"/>
    </source>
</evidence>
<feature type="domain" description="Reverse transcriptase Ty1/copia-type" evidence="2">
    <location>
        <begin position="169"/>
        <end position="312"/>
    </location>
</feature>
<dbReference type="Proteomes" id="UP000321947">
    <property type="component" value="Unassembled WGS sequence"/>
</dbReference>
<dbReference type="PANTHER" id="PTHR11439:SF467">
    <property type="entry name" value="INTEGRASE CATALYTIC DOMAIN-CONTAINING PROTEIN"/>
    <property type="match status" value="1"/>
</dbReference>
<feature type="region of interest" description="Disordered" evidence="1">
    <location>
        <begin position="77"/>
        <end position="96"/>
    </location>
</feature>
<keyword evidence="3" id="KW-0418">Kinase</keyword>
<dbReference type="InterPro" id="IPR013103">
    <property type="entry name" value="RVT_2"/>
</dbReference>
<dbReference type="GO" id="GO:0016301">
    <property type="term" value="F:kinase activity"/>
    <property type="evidence" value="ECO:0007669"/>
    <property type="project" value="UniProtKB-KW"/>
</dbReference>
<proteinExistence type="predicted"/>
<dbReference type="CDD" id="cd09272">
    <property type="entry name" value="RNase_HI_RT_Ty1"/>
    <property type="match status" value="1"/>
</dbReference>
<evidence type="ECO:0000256" key="1">
    <source>
        <dbReference type="SAM" id="MobiDB-lite"/>
    </source>
</evidence>
<name>A0A5D3DJ35_CUCMM</name>
<gene>
    <name evidence="3" type="ORF">E5676_scaffold142G002840</name>
</gene>
<dbReference type="Pfam" id="PF07727">
    <property type="entry name" value="RVT_2"/>
    <property type="match status" value="1"/>
</dbReference>
<dbReference type="PANTHER" id="PTHR11439">
    <property type="entry name" value="GAG-POL-RELATED RETROTRANSPOSON"/>
    <property type="match status" value="1"/>
</dbReference>
<comment type="caution">
    <text evidence="3">The sequence shown here is derived from an EMBL/GenBank/DDBJ whole genome shotgun (WGS) entry which is preliminary data.</text>
</comment>